<keyword evidence="2 4" id="KW-0853">WD repeat</keyword>
<comment type="caution">
    <text evidence="6">The sequence shown here is derived from an EMBL/GenBank/DDBJ whole genome shotgun (WGS) entry which is preliminary data.</text>
</comment>
<dbReference type="OrthoDB" id="6262491at2759"/>
<dbReference type="Gene3D" id="2.130.10.10">
    <property type="entry name" value="YVTN repeat-like/Quinoprotein amine dehydrogenase"/>
    <property type="match status" value="2"/>
</dbReference>
<feature type="compositionally biased region" description="Basic and acidic residues" evidence="5">
    <location>
        <begin position="361"/>
        <end position="378"/>
    </location>
</feature>
<dbReference type="Pfam" id="PF00400">
    <property type="entry name" value="WD40"/>
    <property type="match status" value="5"/>
</dbReference>
<evidence type="ECO:0000256" key="3">
    <source>
        <dbReference type="ARBA" id="ARBA00022737"/>
    </source>
</evidence>
<dbReference type="GO" id="GO:0010992">
    <property type="term" value="P:ubiquitin recycling"/>
    <property type="evidence" value="ECO:0007669"/>
    <property type="project" value="TreeGrafter"/>
</dbReference>
<evidence type="ECO:0000256" key="5">
    <source>
        <dbReference type="SAM" id="MobiDB-lite"/>
    </source>
</evidence>
<evidence type="ECO:0000313" key="7">
    <source>
        <dbReference type="Proteomes" id="UP000800093"/>
    </source>
</evidence>
<evidence type="ECO:0000256" key="1">
    <source>
        <dbReference type="ARBA" id="ARBA00022490"/>
    </source>
</evidence>
<dbReference type="GO" id="GO:0043130">
    <property type="term" value="F:ubiquitin binding"/>
    <property type="evidence" value="ECO:0007669"/>
    <property type="project" value="TreeGrafter"/>
</dbReference>
<feature type="repeat" description="WD" evidence="4">
    <location>
        <begin position="273"/>
        <end position="314"/>
    </location>
</feature>
<dbReference type="PROSITE" id="PS50082">
    <property type="entry name" value="WD_REPEATS_2"/>
    <property type="match status" value="3"/>
</dbReference>
<dbReference type="PANTHER" id="PTHR19849">
    <property type="entry name" value="PHOSPHOLIPASE A-2-ACTIVATING PROTEIN"/>
    <property type="match status" value="1"/>
</dbReference>
<dbReference type="InterPro" id="IPR019775">
    <property type="entry name" value="WD40_repeat_CS"/>
</dbReference>
<protein>
    <submittedName>
        <fullName evidence="6">WD40 repeat-like protein</fullName>
    </submittedName>
</protein>
<dbReference type="SMART" id="SM00320">
    <property type="entry name" value="WD40"/>
    <property type="match status" value="6"/>
</dbReference>
<dbReference type="PROSITE" id="PS00678">
    <property type="entry name" value="WD_REPEATS_1"/>
    <property type="match status" value="1"/>
</dbReference>
<keyword evidence="1" id="KW-0963">Cytoplasm</keyword>
<dbReference type="SUPFAM" id="SSF50978">
    <property type="entry name" value="WD40 repeat-like"/>
    <property type="match status" value="1"/>
</dbReference>
<dbReference type="PANTHER" id="PTHR19849:SF0">
    <property type="entry name" value="PHOSPHOLIPASE A-2-ACTIVATING PROTEIN"/>
    <property type="match status" value="1"/>
</dbReference>
<feature type="repeat" description="WD" evidence="4">
    <location>
        <begin position="130"/>
        <end position="173"/>
    </location>
</feature>
<feature type="compositionally biased region" description="Acidic residues" evidence="5">
    <location>
        <begin position="383"/>
        <end position="397"/>
    </location>
</feature>
<organism evidence="6 7">
    <name type="scientific">Lojkania enalia</name>
    <dbReference type="NCBI Taxonomy" id="147567"/>
    <lineage>
        <taxon>Eukaryota</taxon>
        <taxon>Fungi</taxon>
        <taxon>Dikarya</taxon>
        <taxon>Ascomycota</taxon>
        <taxon>Pezizomycotina</taxon>
        <taxon>Dothideomycetes</taxon>
        <taxon>Pleosporomycetidae</taxon>
        <taxon>Pleosporales</taxon>
        <taxon>Pleosporales incertae sedis</taxon>
        <taxon>Lojkania</taxon>
    </lineage>
</organism>
<sequence length="397" mass="43654">MSRTNDPRHFFQTTSALNETTRKASKSKNTKGNPIKLSSKILAIATNPGDGQIYIAEAAGNVKRIELEVGQTLLPSQPSYTSDILATFSGPSAPLTSLAILPRSDTVFAGCWDKSIWSWSLSTRKPGRRFRGHTDFVKTLLGFTLQGKEVLVSGSADASLIVWDIATGEKLHTLKGHTRGILALALDPIEYEANKEEVVIFSAGSDREIRRWKIGLGSASEVEASLDISSPILAHETSIDSILFDADGDLWTASADKTAKCLSRARNWEEDTGLEHPDFVRDIVVDEEGGWVVTACRDEQVRVWEKGSGKLYHVFEGHFEEVTGLLLLPGQKVVSVSIDATIRQWSLNAQDLVNAIKEAENEKLGKEKEKEKELEREGGMLTAEEEAELAELMEDSD</sequence>
<feature type="repeat" description="WD" evidence="4">
    <location>
        <begin position="315"/>
        <end position="355"/>
    </location>
</feature>
<dbReference type="EMBL" id="ML986653">
    <property type="protein sequence ID" value="KAF2261679.1"/>
    <property type="molecule type" value="Genomic_DNA"/>
</dbReference>
<dbReference type="InterPro" id="IPR015943">
    <property type="entry name" value="WD40/YVTN_repeat-like_dom_sf"/>
</dbReference>
<evidence type="ECO:0000256" key="4">
    <source>
        <dbReference type="PROSITE-ProRule" id="PRU00221"/>
    </source>
</evidence>
<dbReference type="GO" id="GO:0043161">
    <property type="term" value="P:proteasome-mediated ubiquitin-dependent protein catabolic process"/>
    <property type="evidence" value="ECO:0007669"/>
    <property type="project" value="TreeGrafter"/>
</dbReference>
<feature type="region of interest" description="Disordered" evidence="5">
    <location>
        <begin position="361"/>
        <end position="397"/>
    </location>
</feature>
<evidence type="ECO:0000313" key="6">
    <source>
        <dbReference type="EMBL" id="KAF2261679.1"/>
    </source>
</evidence>
<dbReference type="GO" id="GO:0005737">
    <property type="term" value="C:cytoplasm"/>
    <property type="evidence" value="ECO:0007669"/>
    <property type="project" value="TreeGrafter"/>
</dbReference>
<proteinExistence type="predicted"/>
<keyword evidence="7" id="KW-1185">Reference proteome</keyword>
<reference evidence="7" key="1">
    <citation type="journal article" date="2020" name="Stud. Mycol.">
        <title>101 Dothideomycetes genomes: A test case for predicting lifestyles and emergence of pathogens.</title>
        <authorList>
            <person name="Haridas S."/>
            <person name="Albert R."/>
            <person name="Binder M."/>
            <person name="Bloem J."/>
            <person name="LaButti K."/>
            <person name="Salamov A."/>
            <person name="Andreopoulos B."/>
            <person name="Baker S."/>
            <person name="Barry K."/>
            <person name="Bills G."/>
            <person name="Bluhm B."/>
            <person name="Cannon C."/>
            <person name="Castanera R."/>
            <person name="Culley D."/>
            <person name="Daum C."/>
            <person name="Ezra D."/>
            <person name="Gonzalez J."/>
            <person name="Henrissat B."/>
            <person name="Kuo A."/>
            <person name="Liang C."/>
            <person name="Lipzen A."/>
            <person name="Lutzoni F."/>
            <person name="Magnuson J."/>
            <person name="Mondo S."/>
            <person name="Nolan M."/>
            <person name="Ohm R."/>
            <person name="Pangilinan J."/>
            <person name="Park H.-J."/>
            <person name="Ramirez L."/>
            <person name="Alfaro M."/>
            <person name="Sun H."/>
            <person name="Tritt A."/>
            <person name="Yoshinaga Y."/>
            <person name="Zwiers L.-H."/>
            <person name="Turgeon B."/>
            <person name="Goodwin S."/>
            <person name="Spatafora J."/>
            <person name="Crous P."/>
            <person name="Grigoriev I."/>
        </authorList>
    </citation>
    <scope>NUCLEOTIDE SEQUENCE [LARGE SCALE GENOMIC DNA]</scope>
    <source>
        <strain evidence="7">CBS 304.66</strain>
    </source>
</reference>
<dbReference type="Proteomes" id="UP000800093">
    <property type="component" value="Unassembled WGS sequence"/>
</dbReference>
<keyword evidence="3" id="KW-0677">Repeat</keyword>
<name>A0A9P4K8Z9_9PLEO</name>
<dbReference type="GO" id="GO:0005634">
    <property type="term" value="C:nucleus"/>
    <property type="evidence" value="ECO:0007669"/>
    <property type="project" value="TreeGrafter"/>
</dbReference>
<dbReference type="InterPro" id="IPR001680">
    <property type="entry name" value="WD40_rpt"/>
</dbReference>
<accession>A0A9P4K8Z9</accession>
<gene>
    <name evidence="6" type="ORF">CC78DRAFT_583492</name>
</gene>
<dbReference type="FunFam" id="2.130.10.10:FF:001196">
    <property type="entry name" value="WD repeat protein (AFU_orthologue AFUA_1G12380)"/>
    <property type="match status" value="1"/>
</dbReference>
<evidence type="ECO:0000256" key="2">
    <source>
        <dbReference type="ARBA" id="ARBA00022574"/>
    </source>
</evidence>
<dbReference type="InterPro" id="IPR036322">
    <property type="entry name" value="WD40_repeat_dom_sf"/>
</dbReference>
<dbReference type="AlphaFoldDB" id="A0A9P4K8Z9"/>